<dbReference type="InterPro" id="IPR000792">
    <property type="entry name" value="Tscrpt_reg_LuxR_C"/>
</dbReference>
<dbReference type="EMBL" id="CP074405">
    <property type="protein sequence ID" value="QVI64016.1"/>
    <property type="molecule type" value="Genomic_DNA"/>
</dbReference>
<dbReference type="InterPro" id="IPR016032">
    <property type="entry name" value="Sig_transdc_resp-reg_C-effctor"/>
</dbReference>
<dbReference type="PRINTS" id="PR00038">
    <property type="entry name" value="HTHLUXR"/>
</dbReference>
<dbReference type="RefSeq" id="WP_207340311.1">
    <property type="nucleotide sequence ID" value="NZ_CP074405.1"/>
</dbReference>
<name>A0ABX8DBJ7_9CELL</name>
<dbReference type="CDD" id="cd06170">
    <property type="entry name" value="LuxR_C_like"/>
    <property type="match status" value="1"/>
</dbReference>
<dbReference type="SMART" id="SM00421">
    <property type="entry name" value="HTH_LUXR"/>
    <property type="match status" value="1"/>
</dbReference>
<dbReference type="PROSITE" id="PS50043">
    <property type="entry name" value="HTH_LUXR_2"/>
    <property type="match status" value="1"/>
</dbReference>
<dbReference type="Proteomes" id="UP000677804">
    <property type="component" value="Chromosome"/>
</dbReference>
<feature type="compositionally biased region" description="Basic and acidic residues" evidence="2">
    <location>
        <begin position="36"/>
        <end position="46"/>
    </location>
</feature>
<dbReference type="InterPro" id="IPR039420">
    <property type="entry name" value="WalR-like"/>
</dbReference>
<feature type="region of interest" description="Disordered" evidence="2">
    <location>
        <begin position="1"/>
        <end position="46"/>
    </location>
</feature>
<reference evidence="4 5" key="1">
    <citation type="submission" date="2021-05" db="EMBL/GenBank/DDBJ databases">
        <title>Novel species in genus Cellulomonas.</title>
        <authorList>
            <person name="Zhang G."/>
        </authorList>
    </citation>
    <scope>NUCLEOTIDE SEQUENCE [LARGE SCALE GENOMIC DNA]</scope>
    <source>
        <strain evidence="5">zg-ZUI222</strain>
    </source>
</reference>
<evidence type="ECO:0000259" key="3">
    <source>
        <dbReference type="PROSITE" id="PS50043"/>
    </source>
</evidence>
<protein>
    <submittedName>
        <fullName evidence="4">Response regulator transcription factor</fullName>
    </submittedName>
</protein>
<feature type="compositionally biased region" description="Basic residues" evidence="2">
    <location>
        <begin position="1"/>
        <end position="18"/>
    </location>
</feature>
<dbReference type="PROSITE" id="PS00622">
    <property type="entry name" value="HTH_LUXR_1"/>
    <property type="match status" value="1"/>
</dbReference>
<sequence length="154" mass="16864">MHRRGQGRTAQVRRRGERRRPQGPQPAAAPALGDVLPEREQRERDDAVRRVAAGERLWQPAVTDRLLRALLDRPALLDGAAGADGIENPEPLTARELDVLRLLAAGWSNREIAQTLHLAPGTVKNHVSAVLLKLGVRDRTRAVLRALDLGLLGA</sequence>
<feature type="domain" description="HTH luxR-type" evidence="3">
    <location>
        <begin position="85"/>
        <end position="150"/>
    </location>
</feature>
<dbReference type="Pfam" id="PF00196">
    <property type="entry name" value="GerE"/>
    <property type="match status" value="1"/>
</dbReference>
<dbReference type="Gene3D" id="1.10.10.10">
    <property type="entry name" value="Winged helix-like DNA-binding domain superfamily/Winged helix DNA-binding domain"/>
    <property type="match status" value="1"/>
</dbReference>
<evidence type="ECO:0000256" key="1">
    <source>
        <dbReference type="ARBA" id="ARBA00023125"/>
    </source>
</evidence>
<evidence type="ECO:0000256" key="2">
    <source>
        <dbReference type="SAM" id="MobiDB-lite"/>
    </source>
</evidence>
<accession>A0ABX8DBJ7</accession>
<gene>
    <name evidence="4" type="ORF">KG103_01050</name>
</gene>
<evidence type="ECO:0000313" key="4">
    <source>
        <dbReference type="EMBL" id="QVI64016.1"/>
    </source>
</evidence>
<keyword evidence="1" id="KW-0238">DNA-binding</keyword>
<keyword evidence="5" id="KW-1185">Reference proteome</keyword>
<dbReference type="SUPFAM" id="SSF46894">
    <property type="entry name" value="C-terminal effector domain of the bipartite response regulators"/>
    <property type="match status" value="1"/>
</dbReference>
<dbReference type="InterPro" id="IPR036388">
    <property type="entry name" value="WH-like_DNA-bd_sf"/>
</dbReference>
<dbReference type="PANTHER" id="PTHR43214">
    <property type="entry name" value="TWO-COMPONENT RESPONSE REGULATOR"/>
    <property type="match status" value="1"/>
</dbReference>
<proteinExistence type="predicted"/>
<evidence type="ECO:0000313" key="5">
    <source>
        <dbReference type="Proteomes" id="UP000677804"/>
    </source>
</evidence>
<organism evidence="4 5">
    <name type="scientific">Cellulomonas wangleii</name>
    <dbReference type="NCBI Taxonomy" id="2816956"/>
    <lineage>
        <taxon>Bacteria</taxon>
        <taxon>Bacillati</taxon>
        <taxon>Actinomycetota</taxon>
        <taxon>Actinomycetes</taxon>
        <taxon>Micrococcales</taxon>
        <taxon>Cellulomonadaceae</taxon>
        <taxon>Cellulomonas</taxon>
    </lineage>
</organism>